<evidence type="ECO:0000313" key="2">
    <source>
        <dbReference type="Proteomes" id="UP000473470"/>
    </source>
</evidence>
<dbReference type="Proteomes" id="UP000473470">
    <property type="component" value="Unassembled WGS sequence"/>
</dbReference>
<proteinExistence type="predicted"/>
<comment type="caution">
    <text evidence="1">The sequence shown here is derived from an EMBL/GenBank/DDBJ whole genome shotgun (WGS) entry which is preliminary data.</text>
</comment>
<dbReference type="AlphaFoldDB" id="A0A6L3MT62"/>
<accession>A0A6L3MT62</accession>
<organism evidence="1 2">
    <name type="scientific">Burkholderia stagnalis</name>
    <dbReference type="NCBI Taxonomy" id="1503054"/>
    <lineage>
        <taxon>Bacteria</taxon>
        <taxon>Pseudomonadati</taxon>
        <taxon>Pseudomonadota</taxon>
        <taxon>Betaproteobacteria</taxon>
        <taxon>Burkholderiales</taxon>
        <taxon>Burkholderiaceae</taxon>
        <taxon>Burkholderia</taxon>
        <taxon>Burkholderia cepacia complex</taxon>
    </lineage>
</organism>
<gene>
    <name evidence="1" type="ORF">F7R25_21345</name>
</gene>
<name>A0A6L3MT62_9BURK</name>
<evidence type="ECO:0008006" key="3">
    <source>
        <dbReference type="Google" id="ProtNLM"/>
    </source>
</evidence>
<protein>
    <recommendedName>
        <fullName evidence="3">Transposase</fullName>
    </recommendedName>
</protein>
<reference evidence="1 2" key="1">
    <citation type="submission" date="2019-09" db="EMBL/GenBank/DDBJ databases">
        <title>Draft genome sequences of 48 bacterial type strains from the CCUG.</title>
        <authorList>
            <person name="Tunovic T."/>
            <person name="Pineiro-Iglesias B."/>
            <person name="Unosson C."/>
            <person name="Inganas E."/>
            <person name="Ohlen M."/>
            <person name="Cardew S."/>
            <person name="Jensie-Markopoulos S."/>
            <person name="Salva-Serra F."/>
            <person name="Jaen-Luchoro D."/>
            <person name="Karlsson R."/>
            <person name="Svensson-Stadler L."/>
            <person name="Chun J."/>
            <person name="Moore E."/>
        </authorList>
    </citation>
    <scope>NUCLEOTIDE SEQUENCE [LARGE SCALE GENOMIC DNA]</scope>
    <source>
        <strain evidence="1 2">CCUG 65686</strain>
    </source>
</reference>
<dbReference type="EMBL" id="VZOK01000033">
    <property type="protein sequence ID" value="KAB0635905.1"/>
    <property type="molecule type" value="Genomic_DNA"/>
</dbReference>
<evidence type="ECO:0000313" key="1">
    <source>
        <dbReference type="EMBL" id="KAB0635905.1"/>
    </source>
</evidence>
<sequence>MGGSHALVAHCSRYLIERRNSRFANRIGQRMARGFAKAEKLNCRSGYSSGIACGLRWVRRIDASTHRRIDVSTHRRIDAIC</sequence>